<evidence type="ECO:0000313" key="3">
    <source>
        <dbReference type="EMBL" id="PJA46673.1"/>
    </source>
</evidence>
<name>A0A2M7XFM1_9BACT</name>
<dbReference type="Proteomes" id="UP000231263">
    <property type="component" value="Unassembled WGS sequence"/>
</dbReference>
<accession>A0A2M7XFM1</accession>
<keyword evidence="2" id="KW-0812">Transmembrane</keyword>
<reference evidence="4" key="1">
    <citation type="submission" date="2017-09" db="EMBL/GenBank/DDBJ databases">
        <title>Depth-based differentiation of microbial function through sediment-hosted aquifers and enrichment of novel symbionts in the deep terrestrial subsurface.</title>
        <authorList>
            <person name="Probst A.J."/>
            <person name="Ladd B."/>
            <person name="Jarett J.K."/>
            <person name="Geller-Mcgrath D.E."/>
            <person name="Sieber C.M.K."/>
            <person name="Emerson J.B."/>
            <person name="Anantharaman K."/>
            <person name="Thomas B.C."/>
            <person name="Malmstrom R."/>
            <person name="Stieglmeier M."/>
            <person name="Klingl A."/>
            <person name="Woyke T."/>
            <person name="Ryan C.M."/>
            <person name="Banfield J.F."/>
        </authorList>
    </citation>
    <scope>NUCLEOTIDE SEQUENCE [LARGE SCALE GENOMIC DNA]</scope>
</reference>
<sequence length="98" mass="10539">MTVKKTSVTKKRTPAKKVAARKKPAKSTMKSTPLKKKPTNTFVSANVCRSCNALPVGSVELVSLLLVLSFSLTAVLLTSVYALNVQADHIAVLQSQVR</sequence>
<gene>
    <name evidence="3" type="ORF">CO173_02805</name>
</gene>
<comment type="caution">
    <text evidence="3">The sequence shown here is derived from an EMBL/GenBank/DDBJ whole genome shotgun (WGS) entry which is preliminary data.</text>
</comment>
<evidence type="ECO:0000256" key="2">
    <source>
        <dbReference type="SAM" id="Phobius"/>
    </source>
</evidence>
<evidence type="ECO:0000313" key="4">
    <source>
        <dbReference type="Proteomes" id="UP000231263"/>
    </source>
</evidence>
<organism evidence="3 4">
    <name type="scientific">Candidatus Uhrbacteria bacterium CG_4_9_14_3_um_filter_41_35</name>
    <dbReference type="NCBI Taxonomy" id="1975034"/>
    <lineage>
        <taxon>Bacteria</taxon>
        <taxon>Candidatus Uhriibacteriota</taxon>
    </lineage>
</organism>
<feature type="region of interest" description="Disordered" evidence="1">
    <location>
        <begin position="1"/>
        <end position="36"/>
    </location>
</feature>
<protein>
    <submittedName>
        <fullName evidence="3">Uncharacterized protein</fullName>
    </submittedName>
</protein>
<feature type="transmembrane region" description="Helical" evidence="2">
    <location>
        <begin position="63"/>
        <end position="83"/>
    </location>
</feature>
<proteinExistence type="predicted"/>
<keyword evidence="2" id="KW-0472">Membrane</keyword>
<feature type="compositionally biased region" description="Basic residues" evidence="1">
    <location>
        <begin position="7"/>
        <end position="25"/>
    </location>
</feature>
<keyword evidence="2" id="KW-1133">Transmembrane helix</keyword>
<dbReference type="EMBL" id="PFWT01000009">
    <property type="protein sequence ID" value="PJA46673.1"/>
    <property type="molecule type" value="Genomic_DNA"/>
</dbReference>
<evidence type="ECO:0000256" key="1">
    <source>
        <dbReference type="SAM" id="MobiDB-lite"/>
    </source>
</evidence>
<dbReference type="AlphaFoldDB" id="A0A2M7XFM1"/>